<feature type="coiled-coil region" evidence="14">
    <location>
        <begin position="102"/>
        <end position="132"/>
    </location>
</feature>
<dbReference type="PANTHER" id="PTHR24421:SF37">
    <property type="entry name" value="SENSOR HISTIDINE KINASE NARS"/>
    <property type="match status" value="1"/>
</dbReference>
<dbReference type="GO" id="GO:0000155">
    <property type="term" value="F:phosphorelay sensor kinase activity"/>
    <property type="evidence" value="ECO:0007669"/>
    <property type="project" value="UniProtKB-UniRule"/>
</dbReference>
<keyword evidence="14" id="KW-0175">Coiled coil</keyword>
<feature type="compositionally biased region" description="Basic and acidic residues" evidence="15">
    <location>
        <begin position="348"/>
        <end position="357"/>
    </location>
</feature>
<comment type="catalytic activity">
    <reaction evidence="1 13">
        <text>ATP + protein L-histidine = ADP + protein N-phospho-L-histidine.</text>
        <dbReference type="EC" id="2.7.13.3"/>
    </reaction>
</comment>
<evidence type="ECO:0000256" key="13">
    <source>
        <dbReference type="PIRNR" id="PIRNR037431"/>
    </source>
</evidence>
<evidence type="ECO:0000256" key="6">
    <source>
        <dbReference type="ARBA" id="ARBA00022692"/>
    </source>
</evidence>
<dbReference type="CDD" id="cd16917">
    <property type="entry name" value="HATPase_UhpB-NarQ-NarX-like"/>
    <property type="match status" value="1"/>
</dbReference>
<evidence type="ECO:0000256" key="9">
    <source>
        <dbReference type="ARBA" id="ARBA00022840"/>
    </source>
</evidence>
<evidence type="ECO:0000256" key="14">
    <source>
        <dbReference type="SAM" id="Coils"/>
    </source>
</evidence>
<evidence type="ECO:0000256" key="2">
    <source>
        <dbReference type="ARBA" id="ARBA00004651"/>
    </source>
</evidence>
<dbReference type="SUPFAM" id="SSF55874">
    <property type="entry name" value="ATPase domain of HSP90 chaperone/DNA topoisomerase II/histidine kinase"/>
    <property type="match status" value="1"/>
</dbReference>
<accession>A0A0A3J0W0</accession>
<keyword evidence="10 16" id="KW-1133">Transmembrane helix</keyword>
<keyword evidence="19" id="KW-1185">Reference proteome</keyword>
<keyword evidence="9 13" id="KW-0067">ATP-binding</keyword>
<feature type="transmembrane region" description="Helical" evidence="16">
    <location>
        <begin position="48"/>
        <end position="70"/>
    </location>
</feature>
<dbReference type="PIRSF" id="PIRSF037431">
    <property type="entry name" value="STHK_LiaS"/>
    <property type="match status" value="1"/>
</dbReference>
<dbReference type="SMART" id="SM00387">
    <property type="entry name" value="HATPase_c"/>
    <property type="match status" value="1"/>
</dbReference>
<gene>
    <name evidence="18" type="ORF">CD30_17325</name>
</gene>
<dbReference type="InterPro" id="IPR005467">
    <property type="entry name" value="His_kinase_dom"/>
</dbReference>
<dbReference type="Pfam" id="PF02518">
    <property type="entry name" value="HATPase_c"/>
    <property type="match status" value="1"/>
</dbReference>
<evidence type="ECO:0000256" key="1">
    <source>
        <dbReference type="ARBA" id="ARBA00000085"/>
    </source>
</evidence>
<dbReference type="GO" id="GO:0005886">
    <property type="term" value="C:plasma membrane"/>
    <property type="evidence" value="ECO:0007669"/>
    <property type="project" value="UniProtKB-SubCell"/>
</dbReference>
<feature type="domain" description="Histidine kinase" evidence="17">
    <location>
        <begin position="144"/>
        <end position="336"/>
    </location>
</feature>
<proteinExistence type="predicted"/>
<dbReference type="Proteomes" id="UP000030595">
    <property type="component" value="Unassembled WGS sequence"/>
</dbReference>
<dbReference type="Gene3D" id="1.20.5.1930">
    <property type="match status" value="1"/>
</dbReference>
<evidence type="ECO:0000256" key="16">
    <source>
        <dbReference type="SAM" id="Phobius"/>
    </source>
</evidence>
<comment type="caution">
    <text evidence="18">The sequence shown here is derived from an EMBL/GenBank/DDBJ whole genome shotgun (WGS) entry which is preliminary data.</text>
</comment>
<dbReference type="GO" id="GO:0005524">
    <property type="term" value="F:ATP binding"/>
    <property type="evidence" value="ECO:0007669"/>
    <property type="project" value="UniProtKB-UniRule"/>
</dbReference>
<feature type="transmembrane region" description="Helical" evidence="16">
    <location>
        <begin position="9"/>
        <end position="28"/>
    </location>
</feature>
<evidence type="ECO:0000256" key="15">
    <source>
        <dbReference type="SAM" id="MobiDB-lite"/>
    </source>
</evidence>
<dbReference type="EMBL" id="JPVQ01000050">
    <property type="protein sequence ID" value="KGR89320.1"/>
    <property type="molecule type" value="Genomic_DNA"/>
</dbReference>
<evidence type="ECO:0000256" key="10">
    <source>
        <dbReference type="ARBA" id="ARBA00022989"/>
    </source>
</evidence>
<feature type="region of interest" description="Disordered" evidence="15">
    <location>
        <begin position="338"/>
        <end position="357"/>
    </location>
</feature>
<organism evidence="18 19">
    <name type="scientific">Ureibacillus massiliensis 4400831 = CIP 108448 = CCUG 49529</name>
    <dbReference type="NCBI Taxonomy" id="1211035"/>
    <lineage>
        <taxon>Bacteria</taxon>
        <taxon>Bacillati</taxon>
        <taxon>Bacillota</taxon>
        <taxon>Bacilli</taxon>
        <taxon>Bacillales</taxon>
        <taxon>Caryophanaceae</taxon>
        <taxon>Ureibacillus</taxon>
    </lineage>
</organism>
<sequence>MIAFTVRTLSIFSMLTSIIFVFFYYLLGEPVEETFRPFWEEKYQDIPLVTYFIFAILMVSIFLSIWIAVAEKARERFSLRYVKKLVDPEFSLENKKIPRSLRKALQQTHELIETQRQSLQKLTNQRVETNDTIIQERIVAERQRLARELHDSVSQQLFAASMLLSSLTEQEQPVDNSQHTLLQIEKIVQQAQLEMRALLLHLRPIALRNNTLAEGLTGLILELQQKVHFNVEYKIEEFELTKAEEDHLFRIAQEALSNTLRHAKATEVELLLVARDQIGILRIQDNGRGFNLEEDKTTSYGLKNIAERAVEIGCTYKIVSVPGEGTIVEVKVPLKRKGISGNNPENANNHDDLEKEE</sequence>
<evidence type="ECO:0000256" key="11">
    <source>
        <dbReference type="ARBA" id="ARBA00023012"/>
    </source>
</evidence>
<keyword evidence="6 16" id="KW-0812">Transmembrane</keyword>
<dbReference type="PANTHER" id="PTHR24421">
    <property type="entry name" value="NITRATE/NITRITE SENSOR PROTEIN NARX-RELATED"/>
    <property type="match status" value="1"/>
</dbReference>
<dbReference type="Pfam" id="PF07730">
    <property type="entry name" value="HisKA_3"/>
    <property type="match status" value="1"/>
</dbReference>
<comment type="subcellular location">
    <subcellularLocation>
        <location evidence="2 13">Cell membrane</location>
        <topology evidence="2 13">Multi-pass membrane protein</topology>
    </subcellularLocation>
</comment>
<dbReference type="InterPro" id="IPR003594">
    <property type="entry name" value="HATPase_dom"/>
</dbReference>
<dbReference type="eggNOG" id="COG4585">
    <property type="taxonomic scope" value="Bacteria"/>
</dbReference>
<evidence type="ECO:0000259" key="17">
    <source>
        <dbReference type="PROSITE" id="PS50109"/>
    </source>
</evidence>
<dbReference type="InterPro" id="IPR017202">
    <property type="entry name" value="LiaS/VraS"/>
</dbReference>
<reference evidence="18 19" key="1">
    <citation type="submission" date="2014-02" db="EMBL/GenBank/DDBJ databases">
        <title>Draft genome sequence of Lysinibacillus massiliensis CCUG 49529.</title>
        <authorList>
            <person name="Zhang F."/>
            <person name="Wang G."/>
            <person name="Zhang L."/>
        </authorList>
    </citation>
    <scope>NUCLEOTIDE SEQUENCE [LARGE SCALE GENOMIC DNA]</scope>
    <source>
        <strain evidence="18 19">CCUG 49529</strain>
    </source>
</reference>
<evidence type="ECO:0000256" key="12">
    <source>
        <dbReference type="ARBA" id="ARBA00023136"/>
    </source>
</evidence>
<keyword evidence="5 13" id="KW-0808">Transferase</keyword>
<keyword evidence="7 13" id="KW-0547">Nucleotide-binding</keyword>
<dbReference type="GO" id="GO:0046983">
    <property type="term" value="F:protein dimerization activity"/>
    <property type="evidence" value="ECO:0007669"/>
    <property type="project" value="InterPro"/>
</dbReference>
<keyword evidence="11 13" id="KW-0902">Two-component regulatory system</keyword>
<dbReference type="EC" id="2.7.13.3" evidence="13"/>
<keyword evidence="4" id="KW-0597">Phosphoprotein</keyword>
<dbReference type="OrthoDB" id="9795828at2"/>
<keyword evidence="3 13" id="KW-1003">Cell membrane</keyword>
<evidence type="ECO:0000256" key="4">
    <source>
        <dbReference type="ARBA" id="ARBA00022553"/>
    </source>
</evidence>
<dbReference type="Gene3D" id="3.30.565.10">
    <property type="entry name" value="Histidine kinase-like ATPase, C-terminal domain"/>
    <property type="match status" value="1"/>
</dbReference>
<dbReference type="AlphaFoldDB" id="A0A0A3J0W0"/>
<keyword evidence="8 13" id="KW-0418">Kinase</keyword>
<dbReference type="InterPro" id="IPR050482">
    <property type="entry name" value="Sensor_HK_TwoCompSys"/>
</dbReference>
<evidence type="ECO:0000256" key="8">
    <source>
        <dbReference type="ARBA" id="ARBA00022777"/>
    </source>
</evidence>
<protein>
    <recommendedName>
        <fullName evidence="13">Sensor histidine kinase</fullName>
        <ecNumber evidence="13">2.7.13.3</ecNumber>
    </recommendedName>
</protein>
<keyword evidence="12 13" id="KW-0472">Membrane</keyword>
<dbReference type="InterPro" id="IPR036890">
    <property type="entry name" value="HATPase_C_sf"/>
</dbReference>
<evidence type="ECO:0000256" key="7">
    <source>
        <dbReference type="ARBA" id="ARBA00022741"/>
    </source>
</evidence>
<dbReference type="RefSeq" id="WP_036179459.1">
    <property type="nucleotide sequence ID" value="NZ_AVCZ01000050.1"/>
</dbReference>
<dbReference type="InterPro" id="IPR011712">
    <property type="entry name" value="Sig_transdc_His_kin_sub3_dim/P"/>
</dbReference>
<dbReference type="PROSITE" id="PS50109">
    <property type="entry name" value="HIS_KIN"/>
    <property type="match status" value="1"/>
</dbReference>
<evidence type="ECO:0000256" key="3">
    <source>
        <dbReference type="ARBA" id="ARBA00022475"/>
    </source>
</evidence>
<evidence type="ECO:0000256" key="5">
    <source>
        <dbReference type="ARBA" id="ARBA00022679"/>
    </source>
</evidence>
<name>A0A0A3J0W0_9BACL</name>
<evidence type="ECO:0000313" key="18">
    <source>
        <dbReference type="EMBL" id="KGR89320.1"/>
    </source>
</evidence>
<evidence type="ECO:0000313" key="19">
    <source>
        <dbReference type="Proteomes" id="UP000030595"/>
    </source>
</evidence>